<dbReference type="Pfam" id="PF09479">
    <property type="entry name" value="Flg_new"/>
    <property type="match status" value="1"/>
</dbReference>
<feature type="compositionally biased region" description="Low complexity" evidence="2">
    <location>
        <begin position="630"/>
        <end position="701"/>
    </location>
</feature>
<feature type="transmembrane region" description="Helical" evidence="3">
    <location>
        <begin position="722"/>
        <end position="744"/>
    </location>
</feature>
<keyword evidence="3" id="KW-0812">Transmembrane</keyword>
<sequence>MSLPISVFFTQSALADQVIPNEGDDGNAHWAWDETTKTITVTAKDDTDGVMTKKSYPVRLKAGGFSNSSSLDYGWRVYHLPEAEHIKFVQNAQGTPVTVKVTNNNQTEFQKFFGDAKNDENKRTENYCRAVNLKTADLTALKCDVSNMPADVLLDYGRFFGRCHKLEEVILSNNTFGNDHKKNFQKLFADCNNLKHIYGATYDKQSNSWTIDKSEDTSGVKYLNDTNALSTEYMFMNCTSLTSFNASLFPNKLKSPIYTYYMFKDCIGLTELKLTGVTCENSTDMEAMFANCSQVPTFDLSSFNTAKCTCMKWTFFHCGTTKELDLSSFDTSNVTDMAGMFQHSNCLEKIILSKKFNTSKVKTMESMFSGVMDESPSAPNAGNFVLKELDVSNFDTTNCENFNNMFSGLRALETLKLGDNFATNGERQAMKDTFAGDTALKELTVGKPFEFKYDCALPEPNFGKAKWTRKGAPLGSFTWTSKQLVGHDNVASIYAPNATADGENVVMPGTIVTTPNLRKMTFNLDGGTLADVDSYKPCAENTFKHETQKLEWLVPEGTTIAKPTNPVKDGYTFAGWKARLSNAENPVLSSYDLTWKFADAADAASVMNGDLELTAQWNKDAGTGADNPATSDSGTQTDTSTGTDTGTQTDNTGTGTDTGTQTEGTGTDTDNHNAANNDNSHNPTNDGNTDYKNDNTNTDKGAQIGQKDLPSTGDDLFGTAPWAGYVLLSLVLGAFGVSSAVRAYQQR</sequence>
<evidence type="ECO:0000256" key="3">
    <source>
        <dbReference type="SAM" id="Phobius"/>
    </source>
</evidence>
<evidence type="ECO:0000313" key="4">
    <source>
        <dbReference type="EMBL" id="EGF23533.1"/>
    </source>
</evidence>
<accession>F1T489</accession>
<reference evidence="4 5" key="1">
    <citation type="submission" date="2011-02" db="EMBL/GenBank/DDBJ databases">
        <authorList>
            <person name="Muzny D."/>
            <person name="Qin X."/>
            <person name="Buhay C."/>
            <person name="Dugan-Rocha S."/>
            <person name="Ding Y."/>
            <person name="Chen G."/>
            <person name="Hawes A."/>
            <person name="Holder M."/>
            <person name="Jhangiani S."/>
            <person name="Johnson A."/>
            <person name="Khan Z."/>
            <person name="Li Z."/>
            <person name="Liu W."/>
            <person name="Liu X."/>
            <person name="Perez L."/>
            <person name="Shen H."/>
            <person name="Wang Q."/>
            <person name="Watt J."/>
            <person name="Xi L."/>
            <person name="Xin Y."/>
            <person name="Zhou J."/>
            <person name="Deng J."/>
            <person name="Jiang H."/>
            <person name="Liu Y."/>
            <person name="Qu J."/>
            <person name="Song X.-Z."/>
            <person name="Zhang L."/>
            <person name="Villasana D."/>
            <person name="Johnson A."/>
            <person name="Liu J."/>
            <person name="Liyanage D."/>
            <person name="Lorensuhewa L."/>
            <person name="Robinson T."/>
            <person name="Song A."/>
            <person name="Song B.-B."/>
            <person name="Dinh H."/>
            <person name="Thornton R."/>
            <person name="Coyle M."/>
            <person name="Francisco L."/>
            <person name="Jackson L."/>
            <person name="Javaid M."/>
            <person name="Korchina V."/>
            <person name="Kovar C."/>
            <person name="Mata R."/>
            <person name="Mathew T."/>
            <person name="Ngo R."/>
            <person name="Nguyen L."/>
            <person name="Nguyen N."/>
            <person name="Okwuonu G."/>
            <person name="Ongeri F."/>
            <person name="Pham C."/>
            <person name="Simmons D."/>
            <person name="Wilczek-Boney K."/>
            <person name="Hale W."/>
            <person name="Jakkamsetti A."/>
            <person name="Pham P."/>
            <person name="Ruth R."/>
            <person name="San Lucas F."/>
            <person name="Warren J."/>
            <person name="Zhang J."/>
            <person name="Zhao Z."/>
            <person name="Zhou C."/>
            <person name="Zhu D."/>
            <person name="Lee S."/>
            <person name="Bess C."/>
            <person name="Blankenburg K."/>
            <person name="Forbes L."/>
            <person name="Fu Q."/>
            <person name="Gubbala S."/>
            <person name="Hirani K."/>
            <person name="Jayaseelan J.C."/>
            <person name="Lara F."/>
            <person name="Munidasa M."/>
            <person name="Palculict T."/>
            <person name="Patil S."/>
            <person name="Pu L.-L."/>
            <person name="Saada N."/>
            <person name="Tang L."/>
            <person name="Weissenberger G."/>
            <person name="Zhu Y."/>
            <person name="Hemphill L."/>
            <person name="Shang Y."/>
            <person name="Youmans B."/>
            <person name="Ayvaz T."/>
            <person name="Ross M."/>
            <person name="Santibanez J."/>
            <person name="Aqrawi P."/>
            <person name="Gross S."/>
            <person name="Joshi V."/>
            <person name="Fowler G."/>
            <person name="Nazareth L."/>
            <person name="Reid J."/>
            <person name="Worley K."/>
            <person name="Petrosino J."/>
            <person name="Highlander S."/>
            <person name="Gibbs R."/>
        </authorList>
    </citation>
    <scope>NUCLEOTIDE SEQUENCE [LARGE SCALE GENOMIC DNA]</scope>
    <source>
        <strain evidence="4 5">DSM 15829</strain>
    </source>
</reference>
<dbReference type="Gene3D" id="3.80.10.10">
    <property type="entry name" value="Ribonuclease Inhibitor"/>
    <property type="match status" value="1"/>
</dbReference>
<keyword evidence="3" id="KW-1133">Transmembrane helix</keyword>
<evidence type="ECO:0000313" key="5">
    <source>
        <dbReference type="Proteomes" id="UP000005947"/>
    </source>
</evidence>
<protein>
    <submittedName>
        <fullName evidence="4">Repeat protein</fullName>
    </submittedName>
</protein>
<feature type="region of interest" description="Disordered" evidence="2">
    <location>
        <begin position="619"/>
        <end position="710"/>
    </location>
</feature>
<gene>
    <name evidence="4" type="ORF">HMPREF0091_10480</name>
</gene>
<dbReference type="InterPro" id="IPR005046">
    <property type="entry name" value="DUF285"/>
</dbReference>
<keyword evidence="3" id="KW-0472">Membrane</keyword>
<dbReference type="GeneID" id="93210095"/>
<dbReference type="Proteomes" id="UP000005947">
    <property type="component" value="Unassembled WGS sequence"/>
</dbReference>
<dbReference type="NCBIfam" id="TIGR02167">
    <property type="entry name" value="Liste_lipo_26"/>
    <property type="match status" value="2"/>
</dbReference>
<dbReference type="Pfam" id="PF03382">
    <property type="entry name" value="DUF285"/>
    <property type="match status" value="1"/>
</dbReference>
<dbReference type="InterPro" id="IPR042229">
    <property type="entry name" value="Listeria/Bacterioides_rpt_sf"/>
</dbReference>
<organism evidence="4 5">
    <name type="scientific">Fannyhessea vaginae DSM 15829</name>
    <dbReference type="NCBI Taxonomy" id="525256"/>
    <lineage>
        <taxon>Bacteria</taxon>
        <taxon>Bacillati</taxon>
        <taxon>Actinomycetota</taxon>
        <taxon>Coriobacteriia</taxon>
        <taxon>Coriobacteriales</taxon>
        <taxon>Atopobiaceae</taxon>
        <taxon>Fannyhessea</taxon>
    </lineage>
</organism>
<keyword evidence="5" id="KW-1185">Reference proteome</keyword>
<evidence type="ECO:0000256" key="2">
    <source>
        <dbReference type="SAM" id="MobiDB-lite"/>
    </source>
</evidence>
<dbReference type="InterPro" id="IPR011889">
    <property type="entry name" value="Liste_lipo_26"/>
</dbReference>
<dbReference type="RefSeq" id="WP_006302657.1">
    <property type="nucleotide sequence ID" value="NZ_ACGK02000001.1"/>
</dbReference>
<dbReference type="OrthoDB" id="3174083at2"/>
<dbReference type="InterPro" id="IPR032675">
    <property type="entry name" value="LRR_dom_sf"/>
</dbReference>
<dbReference type="NCBIfam" id="TIGR02543">
    <property type="entry name" value="List_Bact_rpt"/>
    <property type="match status" value="1"/>
</dbReference>
<proteinExistence type="predicted"/>
<dbReference type="GO" id="GO:0030313">
    <property type="term" value="C:cell envelope"/>
    <property type="evidence" value="ECO:0007669"/>
    <property type="project" value="UniProtKB-SubCell"/>
</dbReference>
<evidence type="ECO:0000256" key="1">
    <source>
        <dbReference type="ARBA" id="ARBA00004196"/>
    </source>
</evidence>
<dbReference type="eggNOG" id="COG4886">
    <property type="taxonomic scope" value="Bacteria"/>
</dbReference>
<comment type="subcellular location">
    <subcellularLocation>
        <location evidence="1">Cell envelope</location>
    </subcellularLocation>
</comment>
<comment type="caution">
    <text evidence="4">The sequence shown here is derived from an EMBL/GenBank/DDBJ whole genome shotgun (WGS) entry which is preliminary data.</text>
</comment>
<name>F1T489_9ACTN</name>
<dbReference type="Gene3D" id="2.60.40.4270">
    <property type="entry name" value="Listeria-Bacteroides repeat domain"/>
    <property type="match status" value="1"/>
</dbReference>
<dbReference type="SUPFAM" id="SSF52058">
    <property type="entry name" value="L domain-like"/>
    <property type="match status" value="1"/>
</dbReference>
<dbReference type="AlphaFoldDB" id="F1T489"/>
<dbReference type="EMBL" id="ACGK02000001">
    <property type="protein sequence ID" value="EGF23533.1"/>
    <property type="molecule type" value="Genomic_DNA"/>
</dbReference>
<dbReference type="InterPro" id="IPR013378">
    <property type="entry name" value="InlB-like_B-rpt"/>
</dbReference>